<dbReference type="Proteomes" id="UP000410492">
    <property type="component" value="Unassembled WGS sequence"/>
</dbReference>
<evidence type="ECO:0000256" key="7">
    <source>
        <dbReference type="ARBA" id="ARBA00023022"/>
    </source>
</evidence>
<name>A0A653DXR7_CALMS</name>
<keyword evidence="8" id="KW-0732">Signal</keyword>
<evidence type="ECO:0000313" key="10">
    <source>
        <dbReference type="EMBL" id="VEN64141.1"/>
    </source>
</evidence>
<keyword evidence="4" id="KW-0929">Antimicrobial</keyword>
<accession>A0A653DXR7</accession>
<keyword evidence="3" id="KW-0964">Secreted</keyword>
<comment type="similarity">
    <text evidence="2">Belongs to the attacin/sarcotoxin-2 family.</text>
</comment>
<dbReference type="OrthoDB" id="8117451at2759"/>
<evidence type="ECO:0000256" key="5">
    <source>
        <dbReference type="ARBA" id="ARBA00022588"/>
    </source>
</evidence>
<dbReference type="InterPro" id="IPR005521">
    <property type="entry name" value="Attacin_C"/>
</dbReference>
<keyword evidence="11" id="KW-1185">Reference proteome</keyword>
<feature type="signal peptide" evidence="8">
    <location>
        <begin position="1"/>
        <end position="16"/>
    </location>
</feature>
<gene>
    <name evidence="10" type="ORF">CALMAC_LOCUS20770</name>
</gene>
<reference evidence="10 11" key="1">
    <citation type="submission" date="2019-01" db="EMBL/GenBank/DDBJ databases">
        <authorList>
            <person name="Sayadi A."/>
        </authorList>
    </citation>
    <scope>NUCLEOTIDE SEQUENCE [LARGE SCALE GENOMIC DNA]</scope>
</reference>
<proteinExistence type="inferred from homology"/>
<keyword evidence="6" id="KW-0391">Immunity</keyword>
<dbReference type="GO" id="GO:0045087">
    <property type="term" value="P:innate immune response"/>
    <property type="evidence" value="ECO:0007669"/>
    <property type="project" value="UniProtKB-KW"/>
</dbReference>
<dbReference type="GO" id="GO:0042742">
    <property type="term" value="P:defense response to bacterium"/>
    <property type="evidence" value="ECO:0007669"/>
    <property type="project" value="UniProtKB-KW"/>
</dbReference>
<dbReference type="Pfam" id="PF03769">
    <property type="entry name" value="Attacin_C"/>
    <property type="match status" value="1"/>
</dbReference>
<comment type="subcellular location">
    <subcellularLocation>
        <location evidence="1">Secreted</location>
    </subcellularLocation>
</comment>
<keyword evidence="7" id="KW-0044">Antibiotic</keyword>
<evidence type="ECO:0000256" key="6">
    <source>
        <dbReference type="ARBA" id="ARBA00022859"/>
    </source>
</evidence>
<evidence type="ECO:0000259" key="9">
    <source>
        <dbReference type="Pfam" id="PF03769"/>
    </source>
</evidence>
<evidence type="ECO:0000256" key="2">
    <source>
        <dbReference type="ARBA" id="ARBA00007550"/>
    </source>
</evidence>
<evidence type="ECO:0000313" key="11">
    <source>
        <dbReference type="Proteomes" id="UP000410492"/>
    </source>
</evidence>
<feature type="chain" id="PRO_5024792525" description="Attacin C-terminal domain-containing protein" evidence="8">
    <location>
        <begin position="17"/>
        <end position="167"/>
    </location>
</feature>
<keyword evidence="5" id="KW-0399">Innate immunity</keyword>
<evidence type="ECO:0000256" key="4">
    <source>
        <dbReference type="ARBA" id="ARBA00022529"/>
    </source>
</evidence>
<sequence length="167" mass="18011">MKYIVLIGFCLAVVSATPLEIAEDEEGQQYYMVPLSRARRSPGSVTHLGANERGFGVSHQGNILNKNGHQLDGGAYASKNYQSHGLRPDQFGGRLDYNHAPSRTSAFATADHARRYGTDVSAGIRHDIYSSKNFNVGVGGDYGRHLGGPGGNGRHQFGGFIRGSGRF</sequence>
<evidence type="ECO:0000256" key="8">
    <source>
        <dbReference type="SAM" id="SignalP"/>
    </source>
</evidence>
<evidence type="ECO:0000256" key="3">
    <source>
        <dbReference type="ARBA" id="ARBA00022525"/>
    </source>
</evidence>
<dbReference type="AlphaFoldDB" id="A0A653DXR7"/>
<organism evidence="10 11">
    <name type="scientific">Callosobruchus maculatus</name>
    <name type="common">Southern cowpea weevil</name>
    <name type="synonym">Pulse bruchid</name>
    <dbReference type="NCBI Taxonomy" id="64391"/>
    <lineage>
        <taxon>Eukaryota</taxon>
        <taxon>Metazoa</taxon>
        <taxon>Ecdysozoa</taxon>
        <taxon>Arthropoda</taxon>
        <taxon>Hexapoda</taxon>
        <taxon>Insecta</taxon>
        <taxon>Pterygota</taxon>
        <taxon>Neoptera</taxon>
        <taxon>Endopterygota</taxon>
        <taxon>Coleoptera</taxon>
        <taxon>Polyphaga</taxon>
        <taxon>Cucujiformia</taxon>
        <taxon>Chrysomeloidea</taxon>
        <taxon>Chrysomelidae</taxon>
        <taxon>Bruchinae</taxon>
        <taxon>Bruchini</taxon>
        <taxon>Callosobruchus</taxon>
    </lineage>
</organism>
<protein>
    <recommendedName>
        <fullName evidence="9">Attacin C-terminal domain-containing protein</fullName>
    </recommendedName>
</protein>
<dbReference type="GO" id="GO:0005576">
    <property type="term" value="C:extracellular region"/>
    <property type="evidence" value="ECO:0007669"/>
    <property type="project" value="UniProtKB-SubCell"/>
</dbReference>
<feature type="domain" description="Attacin C-terminal" evidence="9">
    <location>
        <begin position="55"/>
        <end position="167"/>
    </location>
</feature>
<evidence type="ECO:0000256" key="1">
    <source>
        <dbReference type="ARBA" id="ARBA00004613"/>
    </source>
</evidence>
<dbReference type="EMBL" id="CAACVG010015154">
    <property type="protein sequence ID" value="VEN64141.1"/>
    <property type="molecule type" value="Genomic_DNA"/>
</dbReference>